<feature type="site" description="Interaction with tRNA" evidence="9">
    <location>
        <position position="339"/>
    </location>
</feature>
<evidence type="ECO:0000256" key="9">
    <source>
        <dbReference type="HAMAP-Rule" id="MF_00144"/>
    </source>
</evidence>
<dbReference type="Proteomes" id="UP000255328">
    <property type="component" value="Unassembled WGS sequence"/>
</dbReference>
<dbReference type="InterPro" id="IPR046884">
    <property type="entry name" value="MnmA-like_central"/>
</dbReference>
<dbReference type="InterPro" id="IPR004506">
    <property type="entry name" value="MnmA-like"/>
</dbReference>
<evidence type="ECO:0000313" key="12">
    <source>
        <dbReference type="EMBL" id="STO31551.1"/>
    </source>
</evidence>
<evidence type="ECO:0000259" key="10">
    <source>
        <dbReference type="Pfam" id="PF20258"/>
    </source>
</evidence>
<evidence type="ECO:0000313" key="13">
    <source>
        <dbReference type="Proteomes" id="UP000255328"/>
    </source>
</evidence>
<dbReference type="GO" id="GO:0002143">
    <property type="term" value="P:tRNA wobble position uridine thiolation"/>
    <property type="evidence" value="ECO:0007669"/>
    <property type="project" value="TreeGrafter"/>
</dbReference>
<feature type="site" description="Interaction with tRNA" evidence="9">
    <location>
        <position position="129"/>
    </location>
</feature>
<gene>
    <name evidence="12" type="primary">mnmA_2</name>
    <name evidence="9" type="synonym">mnmA</name>
    <name evidence="12" type="ORF">NCTC10723_01005</name>
</gene>
<protein>
    <recommendedName>
        <fullName evidence="9">tRNA-specific 2-thiouridylase MnmA</fullName>
        <ecNumber evidence="9">2.8.1.13</ecNumber>
    </recommendedName>
</protein>
<feature type="active site" description="Nucleophile" evidence="9">
    <location>
        <position position="104"/>
    </location>
</feature>
<dbReference type="AlphaFoldDB" id="A0A377GYC2"/>
<feature type="binding site" evidence="9">
    <location>
        <position position="50"/>
    </location>
    <ligand>
        <name>ATP</name>
        <dbReference type="ChEBI" id="CHEBI:30616"/>
    </ligand>
</feature>
<feature type="binding site" evidence="9">
    <location>
        <begin position="24"/>
        <end position="31"/>
    </location>
    <ligand>
        <name>ATP</name>
        <dbReference type="ChEBI" id="CHEBI:30616"/>
    </ligand>
</feature>
<feature type="domain" description="tRNA-specific 2-thiouridylase MnmA-like C-terminal" evidence="10">
    <location>
        <begin position="277"/>
        <end position="356"/>
    </location>
</feature>
<keyword evidence="5 9" id="KW-0067">ATP-binding</keyword>
<keyword evidence="13" id="KW-1185">Reference proteome</keyword>
<dbReference type="GO" id="GO:0005524">
    <property type="term" value="F:ATP binding"/>
    <property type="evidence" value="ECO:0007669"/>
    <property type="project" value="UniProtKB-KW"/>
</dbReference>
<comment type="similarity">
    <text evidence="9">Belongs to the MnmA/TRMU family.</text>
</comment>
<dbReference type="PANTHER" id="PTHR11933">
    <property type="entry name" value="TRNA 5-METHYLAMINOMETHYL-2-THIOURIDYLATE -METHYLTRANSFERASE"/>
    <property type="match status" value="1"/>
</dbReference>
<dbReference type="EC" id="2.8.1.13" evidence="9"/>
<dbReference type="Pfam" id="PF20259">
    <property type="entry name" value="tRNA_Me_trans_M"/>
    <property type="match status" value="1"/>
</dbReference>
<evidence type="ECO:0000256" key="3">
    <source>
        <dbReference type="ARBA" id="ARBA00022694"/>
    </source>
</evidence>
<keyword evidence="1 9" id="KW-0820">tRNA-binding</keyword>
<keyword evidence="9" id="KW-0963">Cytoplasm</keyword>
<dbReference type="CDD" id="cd01998">
    <property type="entry name" value="MnmA_TRMU-like"/>
    <property type="match status" value="1"/>
</dbReference>
<dbReference type="FunFam" id="2.30.30.280:FF:000001">
    <property type="entry name" value="tRNA-specific 2-thiouridylase MnmA"/>
    <property type="match status" value="1"/>
</dbReference>
<comment type="subcellular location">
    <subcellularLocation>
        <location evidence="9">Cytoplasm</location>
    </subcellularLocation>
</comment>
<comment type="catalytic activity">
    <reaction evidence="8 9">
        <text>S-sulfanyl-L-cysteinyl-[protein] + uridine(34) in tRNA + AH2 + ATP = 2-thiouridine(34) in tRNA + L-cysteinyl-[protein] + A + AMP + diphosphate + H(+)</text>
        <dbReference type="Rhea" id="RHEA:47032"/>
        <dbReference type="Rhea" id="RHEA-COMP:10131"/>
        <dbReference type="Rhea" id="RHEA-COMP:11726"/>
        <dbReference type="Rhea" id="RHEA-COMP:11727"/>
        <dbReference type="Rhea" id="RHEA-COMP:11728"/>
        <dbReference type="ChEBI" id="CHEBI:13193"/>
        <dbReference type="ChEBI" id="CHEBI:15378"/>
        <dbReference type="ChEBI" id="CHEBI:17499"/>
        <dbReference type="ChEBI" id="CHEBI:29950"/>
        <dbReference type="ChEBI" id="CHEBI:30616"/>
        <dbReference type="ChEBI" id="CHEBI:33019"/>
        <dbReference type="ChEBI" id="CHEBI:61963"/>
        <dbReference type="ChEBI" id="CHEBI:65315"/>
        <dbReference type="ChEBI" id="CHEBI:87170"/>
        <dbReference type="ChEBI" id="CHEBI:456215"/>
        <dbReference type="EC" id="2.8.1.13"/>
    </reaction>
</comment>
<comment type="function">
    <text evidence="9">Catalyzes the 2-thiolation of uridine at the wobble position (U34) of tRNA, leading to the formation of s(2)U34.</text>
</comment>
<dbReference type="GO" id="GO:0005737">
    <property type="term" value="C:cytoplasm"/>
    <property type="evidence" value="ECO:0007669"/>
    <property type="project" value="UniProtKB-SubCell"/>
</dbReference>
<feature type="domain" description="tRNA-specific 2-thiouridylase MnmA-like central" evidence="11">
    <location>
        <begin position="205"/>
        <end position="270"/>
    </location>
</feature>
<keyword evidence="4 9" id="KW-0547">Nucleotide-binding</keyword>
<sequence length="357" mass="40309">MENREFDKYITYDEKNKNIKIAVAMSGGVDSSTVAYILKKQGYDLIGITMRTCHPEDSDAKKVCEDLGIPHYVLDARKEFKATVIDYFLNEYLQGKTPNPCMVCNKYIKFGMLMDFARSKGANFMATGHYTQLKDGVLSMGDDPNKDQVYFLSQIDKENLKYIKFPIGELEKPKVRKLAEQLGVRVYAKKDSQEICFVEDGKLKEFLVTHTNGKAGKNGNIVTIDGKILGKHNGLSFYTIGQRKGLGISQEKPLYVIALDSKNNNVIVGENELLFKDELMAEKINLISLEELKDLDGLICWAKTRSRDKLHKCQLELLENGNIKVSFLEDKVRAVTPGQGVVFYDIEKKVLGSAFIL</sequence>
<dbReference type="Gene3D" id="2.40.30.10">
    <property type="entry name" value="Translation factors"/>
    <property type="match status" value="1"/>
</dbReference>
<evidence type="ECO:0000256" key="8">
    <source>
        <dbReference type="ARBA" id="ARBA00051542"/>
    </source>
</evidence>
<feature type="binding site" evidence="9">
    <location>
        <position position="128"/>
    </location>
    <ligand>
        <name>ATP</name>
        <dbReference type="ChEBI" id="CHEBI:30616"/>
    </ligand>
</feature>
<evidence type="ECO:0000256" key="6">
    <source>
        <dbReference type="ARBA" id="ARBA00022884"/>
    </source>
</evidence>
<proteinExistence type="inferred from homology"/>
<dbReference type="Pfam" id="PF03054">
    <property type="entry name" value="tRNA_Me_trans"/>
    <property type="match status" value="1"/>
</dbReference>
<feature type="region of interest" description="Interaction with tRNA" evidence="9">
    <location>
        <begin position="146"/>
        <end position="148"/>
    </location>
</feature>
<dbReference type="PANTHER" id="PTHR11933:SF5">
    <property type="entry name" value="MITOCHONDRIAL TRNA-SPECIFIC 2-THIOURIDYLASE 1"/>
    <property type="match status" value="1"/>
</dbReference>
<dbReference type="HAMAP" id="MF_00144">
    <property type="entry name" value="tRNA_thiouridyl_MnmA"/>
    <property type="match status" value="1"/>
</dbReference>
<dbReference type="InterPro" id="IPR046885">
    <property type="entry name" value="MnmA-like_C"/>
</dbReference>
<evidence type="ECO:0000256" key="7">
    <source>
        <dbReference type="ARBA" id="ARBA00023157"/>
    </source>
</evidence>
<evidence type="ECO:0000259" key="11">
    <source>
        <dbReference type="Pfam" id="PF20259"/>
    </source>
</evidence>
<evidence type="ECO:0000256" key="5">
    <source>
        <dbReference type="ARBA" id="ARBA00022840"/>
    </source>
</evidence>
<dbReference type="EMBL" id="UGGU01000003">
    <property type="protein sequence ID" value="STO31551.1"/>
    <property type="molecule type" value="Genomic_DNA"/>
</dbReference>
<evidence type="ECO:0000256" key="1">
    <source>
        <dbReference type="ARBA" id="ARBA00022555"/>
    </source>
</evidence>
<dbReference type="GO" id="GO:0103016">
    <property type="term" value="F:tRNA-uridine 2-sulfurtransferase activity"/>
    <property type="evidence" value="ECO:0007669"/>
    <property type="project" value="UniProtKB-EC"/>
</dbReference>
<organism evidence="12 13">
    <name type="scientific">Fusobacterium necrogenes</name>
    <dbReference type="NCBI Taxonomy" id="858"/>
    <lineage>
        <taxon>Bacteria</taxon>
        <taxon>Fusobacteriati</taxon>
        <taxon>Fusobacteriota</taxon>
        <taxon>Fusobacteriia</taxon>
        <taxon>Fusobacteriales</taxon>
        <taxon>Fusobacteriaceae</taxon>
        <taxon>Fusobacterium</taxon>
    </lineage>
</organism>
<dbReference type="NCBIfam" id="NF001138">
    <property type="entry name" value="PRK00143.1"/>
    <property type="match status" value="1"/>
</dbReference>
<keyword evidence="2 9" id="KW-0808">Transferase</keyword>
<dbReference type="InterPro" id="IPR023382">
    <property type="entry name" value="MnmA-like_central_sf"/>
</dbReference>
<dbReference type="NCBIfam" id="TIGR00420">
    <property type="entry name" value="trmU"/>
    <property type="match status" value="1"/>
</dbReference>
<dbReference type="InterPro" id="IPR014729">
    <property type="entry name" value="Rossmann-like_a/b/a_fold"/>
</dbReference>
<keyword evidence="6 9" id="KW-0694">RNA-binding</keyword>
<dbReference type="Gene3D" id="2.30.30.280">
    <property type="entry name" value="Adenine nucleotide alpha hydrolases-like domains"/>
    <property type="match status" value="1"/>
</dbReference>
<dbReference type="Pfam" id="PF20258">
    <property type="entry name" value="tRNA_Me_trans_C"/>
    <property type="match status" value="1"/>
</dbReference>
<dbReference type="SUPFAM" id="SSF52402">
    <property type="entry name" value="Adenine nucleotide alpha hydrolases-like"/>
    <property type="match status" value="1"/>
</dbReference>
<dbReference type="Gene3D" id="3.40.50.620">
    <property type="entry name" value="HUPs"/>
    <property type="match status" value="1"/>
</dbReference>
<comment type="caution">
    <text evidence="9">Lacks conserved residue(s) required for the propagation of feature annotation.</text>
</comment>
<dbReference type="RefSeq" id="WP_115269954.1">
    <property type="nucleotide sequence ID" value="NZ_CASFEE010000005.1"/>
</dbReference>
<evidence type="ECO:0000256" key="4">
    <source>
        <dbReference type="ARBA" id="ARBA00022741"/>
    </source>
</evidence>
<name>A0A377GYC2_9FUSO</name>
<dbReference type="GO" id="GO:0000049">
    <property type="term" value="F:tRNA binding"/>
    <property type="evidence" value="ECO:0007669"/>
    <property type="project" value="UniProtKB-KW"/>
</dbReference>
<feature type="active site" description="Cysteine persulfide intermediate" evidence="9">
    <location>
        <position position="196"/>
    </location>
</feature>
<accession>A0A377GYC2</accession>
<reference evidence="12 13" key="1">
    <citation type="submission" date="2018-06" db="EMBL/GenBank/DDBJ databases">
        <authorList>
            <consortium name="Pathogen Informatics"/>
            <person name="Doyle S."/>
        </authorList>
    </citation>
    <scope>NUCLEOTIDE SEQUENCE [LARGE SCALE GENOMIC DNA]</scope>
    <source>
        <strain evidence="12 13">NCTC10723</strain>
    </source>
</reference>
<evidence type="ECO:0000256" key="2">
    <source>
        <dbReference type="ARBA" id="ARBA00022679"/>
    </source>
</evidence>
<keyword evidence="7" id="KW-1015">Disulfide bond</keyword>
<keyword evidence="3 9" id="KW-0819">tRNA processing</keyword>